<keyword evidence="2" id="KW-0732">Signal</keyword>
<evidence type="ECO:0000313" key="4">
    <source>
        <dbReference type="Proteomes" id="UP001152607"/>
    </source>
</evidence>
<feature type="signal peptide" evidence="2">
    <location>
        <begin position="1"/>
        <end position="19"/>
    </location>
</feature>
<sequence>MALPTLLGMPLELLVHMIATYLSTTDLGALRLTCKKLETSLFDTFAKEFFTKKQFMLTTRSLSVLVAISKHAALRQRLKHVIIGLDKLNSTHMGLAGRQPEEKEAFRRAFADQTYLRATGSDQRMLAEAFRNLPNLETLGIRDYQASGRRRDGTRWRSYGLTTLTQEIGIRTVFEGSTAEYASEVFMMLLTALVDARKTVPSIEVITRHRALGLRDTAFHVPPNDGFKEVIEKLETLLLTLSLLNSYMPPSNPHDPQIPLAIEFLSHAKNLKHLRINDSFADGGGITTWFLTSMINYPIPPTSSPPAQTPFLPFLPSLTTIDFGKLTLADPGLIFHVIDRLSSSLKNISLWEIKFLDNPASYWTDTEEGKEHRYHPWPALLLALNGIQNLKLDSVKVGRLSFWYDNSWVQILLKDRKQVQEVKGEDVKMGIVKMVEGWSVEWPVEMVVEDEDEDEEDEEEEDEEEEDEEEDDGEVHGGGDEDMDDT</sequence>
<gene>
    <name evidence="3" type="ORF">PDIGIT_LOCUS2857</name>
</gene>
<organism evidence="3 4">
    <name type="scientific">Periconia digitata</name>
    <dbReference type="NCBI Taxonomy" id="1303443"/>
    <lineage>
        <taxon>Eukaryota</taxon>
        <taxon>Fungi</taxon>
        <taxon>Dikarya</taxon>
        <taxon>Ascomycota</taxon>
        <taxon>Pezizomycotina</taxon>
        <taxon>Dothideomycetes</taxon>
        <taxon>Pleosporomycetidae</taxon>
        <taxon>Pleosporales</taxon>
        <taxon>Massarineae</taxon>
        <taxon>Periconiaceae</taxon>
        <taxon>Periconia</taxon>
    </lineage>
</organism>
<evidence type="ECO:0000256" key="1">
    <source>
        <dbReference type="SAM" id="MobiDB-lite"/>
    </source>
</evidence>
<feature type="region of interest" description="Disordered" evidence="1">
    <location>
        <begin position="444"/>
        <end position="486"/>
    </location>
</feature>
<dbReference type="Proteomes" id="UP001152607">
    <property type="component" value="Unassembled WGS sequence"/>
</dbReference>
<dbReference type="CDD" id="cd09917">
    <property type="entry name" value="F-box_SF"/>
    <property type="match status" value="1"/>
</dbReference>
<dbReference type="OrthoDB" id="5279008at2759"/>
<accession>A0A9W4U6B3</accession>
<protein>
    <recommendedName>
        <fullName evidence="5">F-box domain-containing protein</fullName>
    </recommendedName>
</protein>
<evidence type="ECO:0000256" key="2">
    <source>
        <dbReference type="SAM" id="SignalP"/>
    </source>
</evidence>
<evidence type="ECO:0008006" key="5">
    <source>
        <dbReference type="Google" id="ProtNLM"/>
    </source>
</evidence>
<keyword evidence="4" id="KW-1185">Reference proteome</keyword>
<proteinExistence type="predicted"/>
<feature type="chain" id="PRO_5040990044" description="F-box domain-containing protein" evidence="2">
    <location>
        <begin position="20"/>
        <end position="486"/>
    </location>
</feature>
<reference evidence="3" key="1">
    <citation type="submission" date="2023-01" db="EMBL/GenBank/DDBJ databases">
        <authorList>
            <person name="Van Ghelder C."/>
            <person name="Rancurel C."/>
        </authorList>
    </citation>
    <scope>NUCLEOTIDE SEQUENCE</scope>
    <source>
        <strain evidence="3">CNCM I-4278</strain>
    </source>
</reference>
<dbReference type="AlphaFoldDB" id="A0A9W4U6B3"/>
<name>A0A9W4U6B3_9PLEO</name>
<comment type="caution">
    <text evidence="3">The sequence shown here is derived from an EMBL/GenBank/DDBJ whole genome shotgun (WGS) entry which is preliminary data.</text>
</comment>
<feature type="compositionally biased region" description="Acidic residues" evidence="1">
    <location>
        <begin position="447"/>
        <end position="473"/>
    </location>
</feature>
<dbReference type="EMBL" id="CAOQHR010000002">
    <property type="protein sequence ID" value="CAI6301572.1"/>
    <property type="molecule type" value="Genomic_DNA"/>
</dbReference>
<evidence type="ECO:0000313" key="3">
    <source>
        <dbReference type="EMBL" id="CAI6301572.1"/>
    </source>
</evidence>